<comment type="function">
    <text evidence="9">Converts cobyric acid to cobinamide by the addition of aminopropanol on the F carboxylic group.</text>
</comment>
<evidence type="ECO:0000256" key="7">
    <source>
        <dbReference type="ARBA" id="ARBA00022989"/>
    </source>
</evidence>
<comment type="caution">
    <text evidence="9">Lacks conserved residue(s) required for the propagation of feature annotation.</text>
</comment>
<comment type="caution">
    <text evidence="10">The sequence shown here is derived from an EMBL/GenBank/DDBJ whole genome shotgun (WGS) entry which is preliminary data.</text>
</comment>
<dbReference type="Pfam" id="PF03186">
    <property type="entry name" value="CobD_Cbib"/>
    <property type="match status" value="1"/>
</dbReference>
<evidence type="ECO:0000256" key="3">
    <source>
        <dbReference type="ARBA" id="ARBA00006263"/>
    </source>
</evidence>
<dbReference type="InterPro" id="IPR004485">
    <property type="entry name" value="Cobalamin_biosynth_CobD/CbiB"/>
</dbReference>
<dbReference type="GO" id="GO:0048472">
    <property type="term" value="F:threonine-phosphate decarboxylase activity"/>
    <property type="evidence" value="ECO:0007669"/>
    <property type="project" value="InterPro"/>
</dbReference>
<sequence length="318" mass="33925">MQALLAPLALLLERLVGYPNSLVARIGHPVMWIGRLISLLDLQLNRDANRRGKGVLALVILLAATGLVTAAIAWLCRLIPYGFILEAILASTFLAQKALGDAVRFVAAALRRSLPEGRTAVSHIVGRDPQSLDEPGVARAAIESLAESTSDAVVAPLFWLVLLGLPGIALYKAVNTADSMIGHKTERHLEFGWASARFDDLLNLIPARLTALLIAGGAFFIKGAHPELAWSTALRDARKHESPNAGWPEAAMAGALGFRLGGPRSYDGEVVDLPSFGDGLAELGADDIDRSLRLYAVTLNLTLAVTVLVALVVWRLAS</sequence>
<feature type="transmembrane region" description="Helical" evidence="9">
    <location>
        <begin position="56"/>
        <end position="75"/>
    </location>
</feature>
<comment type="pathway">
    <text evidence="2 9">Cofactor biosynthesis; adenosylcobalamin biosynthesis.</text>
</comment>
<reference evidence="10 11" key="1">
    <citation type="journal article" date="2015" name="Genome Announc.">
        <title>Genome Assemblies of Three Soil-Associated Devosia species: D. insulae, D. limi, and D. soli.</title>
        <authorList>
            <person name="Hassan Y.I."/>
            <person name="Lepp D."/>
            <person name="Zhou T."/>
        </authorList>
    </citation>
    <scope>NUCLEOTIDE SEQUENCE [LARGE SCALE GENOMIC DNA]</scope>
    <source>
        <strain evidence="10 11">DS-56</strain>
    </source>
</reference>
<evidence type="ECO:0000256" key="5">
    <source>
        <dbReference type="ARBA" id="ARBA00022573"/>
    </source>
</evidence>
<gene>
    <name evidence="9" type="primary">cobD</name>
    <name evidence="10" type="ORF">VW23_020450</name>
</gene>
<feature type="transmembrane region" description="Helical" evidence="9">
    <location>
        <begin position="294"/>
        <end position="317"/>
    </location>
</feature>
<keyword evidence="7 9" id="KW-1133">Transmembrane helix</keyword>
<dbReference type="Proteomes" id="UP000095463">
    <property type="component" value="Unassembled WGS sequence"/>
</dbReference>
<dbReference type="GO" id="GO:0005886">
    <property type="term" value="C:plasma membrane"/>
    <property type="evidence" value="ECO:0007669"/>
    <property type="project" value="UniProtKB-SubCell"/>
</dbReference>
<evidence type="ECO:0000256" key="6">
    <source>
        <dbReference type="ARBA" id="ARBA00022692"/>
    </source>
</evidence>
<organism evidence="10 11">
    <name type="scientific">Devosia insulae DS-56</name>
    <dbReference type="NCBI Taxonomy" id="1116389"/>
    <lineage>
        <taxon>Bacteria</taxon>
        <taxon>Pseudomonadati</taxon>
        <taxon>Pseudomonadota</taxon>
        <taxon>Alphaproteobacteria</taxon>
        <taxon>Hyphomicrobiales</taxon>
        <taxon>Devosiaceae</taxon>
        <taxon>Devosia</taxon>
    </lineage>
</organism>
<evidence type="ECO:0000256" key="9">
    <source>
        <dbReference type="HAMAP-Rule" id="MF_00024"/>
    </source>
</evidence>
<name>A0A1E5XPU5_9HYPH</name>
<dbReference type="OrthoDB" id="9811967at2"/>
<evidence type="ECO:0000313" key="11">
    <source>
        <dbReference type="Proteomes" id="UP000095463"/>
    </source>
</evidence>
<dbReference type="RefSeq" id="WP_069910189.1">
    <property type="nucleotide sequence ID" value="NZ_LAJE02000196.1"/>
</dbReference>
<protein>
    <recommendedName>
        <fullName evidence="9">Cobalamin biosynthesis protein CobD</fullName>
    </recommendedName>
</protein>
<evidence type="ECO:0000256" key="4">
    <source>
        <dbReference type="ARBA" id="ARBA00022475"/>
    </source>
</evidence>
<comment type="similarity">
    <text evidence="3 9">Belongs to the CobD/CbiB family.</text>
</comment>
<keyword evidence="11" id="KW-1185">Reference proteome</keyword>
<dbReference type="PANTHER" id="PTHR34308:SF1">
    <property type="entry name" value="COBALAMIN BIOSYNTHESIS PROTEIN CBIB"/>
    <property type="match status" value="1"/>
</dbReference>
<comment type="subcellular location">
    <subcellularLocation>
        <location evidence="1 9">Cell membrane</location>
        <topology evidence="1 9">Multi-pass membrane protein</topology>
    </subcellularLocation>
</comment>
<keyword evidence="4 9" id="KW-1003">Cell membrane</keyword>
<dbReference type="GO" id="GO:0009236">
    <property type="term" value="P:cobalamin biosynthetic process"/>
    <property type="evidence" value="ECO:0007669"/>
    <property type="project" value="UniProtKB-UniRule"/>
</dbReference>
<dbReference type="UniPathway" id="UPA00148"/>
<dbReference type="EMBL" id="LAJE02000196">
    <property type="protein sequence ID" value="OEO30613.1"/>
    <property type="molecule type" value="Genomic_DNA"/>
</dbReference>
<evidence type="ECO:0000313" key="10">
    <source>
        <dbReference type="EMBL" id="OEO30613.1"/>
    </source>
</evidence>
<keyword evidence="6 9" id="KW-0812">Transmembrane</keyword>
<dbReference type="PANTHER" id="PTHR34308">
    <property type="entry name" value="COBALAMIN BIOSYNTHESIS PROTEIN CBIB"/>
    <property type="match status" value="1"/>
</dbReference>
<evidence type="ECO:0000256" key="8">
    <source>
        <dbReference type="ARBA" id="ARBA00023136"/>
    </source>
</evidence>
<evidence type="ECO:0000256" key="2">
    <source>
        <dbReference type="ARBA" id="ARBA00004953"/>
    </source>
</evidence>
<proteinExistence type="inferred from homology"/>
<dbReference type="AlphaFoldDB" id="A0A1E5XPU5"/>
<feature type="transmembrane region" description="Helical" evidence="9">
    <location>
        <begin position="153"/>
        <end position="174"/>
    </location>
</feature>
<evidence type="ECO:0000256" key="1">
    <source>
        <dbReference type="ARBA" id="ARBA00004651"/>
    </source>
</evidence>
<dbReference type="GO" id="GO:0015420">
    <property type="term" value="F:ABC-type vitamin B12 transporter activity"/>
    <property type="evidence" value="ECO:0007669"/>
    <property type="project" value="UniProtKB-UniRule"/>
</dbReference>
<dbReference type="NCBIfam" id="TIGR00380">
    <property type="entry name" value="cobal_cbiB"/>
    <property type="match status" value="1"/>
</dbReference>
<keyword evidence="8 9" id="KW-0472">Membrane</keyword>
<accession>A0A1E5XPU5</accession>
<dbReference type="HAMAP" id="MF_00024">
    <property type="entry name" value="CobD_CbiB"/>
    <property type="match status" value="1"/>
</dbReference>
<keyword evidence="5 9" id="KW-0169">Cobalamin biosynthesis</keyword>